<gene>
    <name evidence="3" type="ORF">PENTCL1PPCAC_25685</name>
</gene>
<dbReference type="GO" id="GO:0000323">
    <property type="term" value="C:lytic vacuole"/>
    <property type="evidence" value="ECO:0007669"/>
    <property type="project" value="TreeGrafter"/>
</dbReference>
<comment type="caution">
    <text evidence="3">The sequence shown here is derived from an EMBL/GenBank/DDBJ whole genome shotgun (WGS) entry which is preliminary data.</text>
</comment>
<dbReference type="EMBL" id="BTSX01000006">
    <property type="protein sequence ID" value="GMT03511.1"/>
    <property type="molecule type" value="Genomic_DNA"/>
</dbReference>
<evidence type="ECO:0000256" key="2">
    <source>
        <dbReference type="SAM" id="MobiDB-lite"/>
    </source>
</evidence>
<feature type="region of interest" description="Disordered" evidence="2">
    <location>
        <begin position="409"/>
        <end position="428"/>
    </location>
</feature>
<keyword evidence="1" id="KW-0175">Coiled coil</keyword>
<feature type="region of interest" description="Disordered" evidence="2">
    <location>
        <begin position="27"/>
        <end position="78"/>
    </location>
</feature>
<dbReference type="PANTHER" id="PTHR15157">
    <property type="entry name" value="UV RADIATION RESISTANCE-ASSOCIATED GENE PROTEIN"/>
    <property type="match status" value="1"/>
</dbReference>
<reference evidence="3" key="1">
    <citation type="submission" date="2023-10" db="EMBL/GenBank/DDBJ databases">
        <title>Genome assembly of Pristionchus species.</title>
        <authorList>
            <person name="Yoshida K."/>
            <person name="Sommer R.J."/>
        </authorList>
    </citation>
    <scope>NUCLEOTIDE SEQUENCE</scope>
    <source>
        <strain evidence="3">RS0144</strain>
    </source>
</reference>
<accession>A0AAV5U9F8</accession>
<name>A0AAV5U9F8_9BILA</name>
<dbReference type="AlphaFoldDB" id="A0AAV5U9F8"/>
<proteinExistence type="predicted"/>
<dbReference type="GO" id="GO:0000149">
    <property type="term" value="F:SNARE binding"/>
    <property type="evidence" value="ECO:0007669"/>
    <property type="project" value="TreeGrafter"/>
</dbReference>
<feature type="compositionally biased region" description="Basic and acidic residues" evidence="2">
    <location>
        <begin position="60"/>
        <end position="74"/>
    </location>
</feature>
<feature type="non-terminal residue" evidence="3">
    <location>
        <position position="1"/>
    </location>
</feature>
<dbReference type="GO" id="GO:0035493">
    <property type="term" value="P:SNARE complex assembly"/>
    <property type="evidence" value="ECO:0007669"/>
    <property type="project" value="TreeGrafter"/>
</dbReference>
<organism evidence="3 4">
    <name type="scientific">Pristionchus entomophagus</name>
    <dbReference type="NCBI Taxonomy" id="358040"/>
    <lineage>
        <taxon>Eukaryota</taxon>
        <taxon>Metazoa</taxon>
        <taxon>Ecdysozoa</taxon>
        <taxon>Nematoda</taxon>
        <taxon>Chromadorea</taxon>
        <taxon>Rhabditida</taxon>
        <taxon>Rhabditina</taxon>
        <taxon>Diplogasteromorpha</taxon>
        <taxon>Diplogasteroidea</taxon>
        <taxon>Neodiplogasteridae</taxon>
        <taxon>Pristionchus</taxon>
    </lineage>
</organism>
<dbReference type="GO" id="GO:0005768">
    <property type="term" value="C:endosome"/>
    <property type="evidence" value="ECO:0007669"/>
    <property type="project" value="TreeGrafter"/>
</dbReference>
<evidence type="ECO:0000313" key="3">
    <source>
        <dbReference type="EMBL" id="GMT03511.1"/>
    </source>
</evidence>
<feature type="compositionally biased region" description="Polar residues" evidence="2">
    <location>
        <begin position="50"/>
        <end position="59"/>
    </location>
</feature>
<protein>
    <submittedName>
        <fullName evidence="3">Uncharacterized protein</fullName>
    </submittedName>
</protein>
<evidence type="ECO:0000256" key="1">
    <source>
        <dbReference type="ARBA" id="ARBA00023054"/>
    </source>
</evidence>
<feature type="compositionally biased region" description="Polar residues" evidence="2">
    <location>
        <begin position="27"/>
        <end position="39"/>
    </location>
</feature>
<dbReference type="Proteomes" id="UP001432027">
    <property type="component" value="Unassembled WGS sequence"/>
</dbReference>
<evidence type="ECO:0000313" key="4">
    <source>
        <dbReference type="Proteomes" id="UP001432027"/>
    </source>
</evidence>
<keyword evidence="4" id="KW-1185">Reference proteome</keyword>
<sequence>SSCASNGMDFIGPSTSDIAIALEGKSNGSRYAPASSSYNPVRDNGRLLESSRNSSQASFKESDKRSLHSEKTNQHPELMPFAEFSLDSWNRLREHALTIRRHEEERDEYVRRLEEDHSLQDALTKREVASIKQNAEISIDRLARKVSAMRMRIAKKRLGACDITQAQDNKEMAFNALNMDIAEKEEDCTESEAVMARLRPRLRLLRELLKHRRRQMIGDVIDIFRIRTTEVPPSTITLSPKCGCTERHFIRSIHLPWTTRLPGHDDKMLTAGFALLVQMLQLVSSITDSHLRYPLALRANGAEIGTSDGVPLSLVSNARNKADRARVDAATTLLLRNLAQLRSDCGVHTKRMERTLFVLDDITRVLARGEIGEMPAAFARPWECAYSLASLMQPPEDSQRSVVMLHRNLPSDEDDEPSFLSQGVEVEE</sequence>
<dbReference type="PANTHER" id="PTHR15157:SF5">
    <property type="entry name" value="UV RADIATION RESISTANCE-ASSOCIATED GENE PROTEIN"/>
    <property type="match status" value="1"/>
</dbReference>